<comment type="similarity">
    <text evidence="9">Belongs to the immunoglobulin superfamily. TIM family.</text>
</comment>
<evidence type="ECO:0000256" key="2">
    <source>
        <dbReference type="ARBA" id="ARBA00022692"/>
    </source>
</evidence>
<evidence type="ECO:0000256" key="4">
    <source>
        <dbReference type="ARBA" id="ARBA00022989"/>
    </source>
</evidence>
<dbReference type="InterPro" id="IPR013106">
    <property type="entry name" value="Ig_V-set"/>
</dbReference>
<dbReference type="GO" id="GO:0060097">
    <property type="term" value="P:cytoskeletal rearrangement involved in phagocytosis, engulfment"/>
    <property type="evidence" value="ECO:0007669"/>
    <property type="project" value="TreeGrafter"/>
</dbReference>
<keyword evidence="6" id="KW-1015">Disulfide bond</keyword>
<evidence type="ECO:0000256" key="5">
    <source>
        <dbReference type="ARBA" id="ARBA00023136"/>
    </source>
</evidence>
<evidence type="ECO:0000256" key="8">
    <source>
        <dbReference type="ARBA" id="ARBA00023319"/>
    </source>
</evidence>
<keyword evidence="7" id="KW-0325">Glycoprotein</keyword>
<dbReference type="InterPro" id="IPR036179">
    <property type="entry name" value="Ig-like_dom_sf"/>
</dbReference>
<dbReference type="OrthoDB" id="434099at2759"/>
<feature type="domain" description="Ig-like" evidence="12">
    <location>
        <begin position="2"/>
        <end position="126"/>
    </location>
</feature>
<dbReference type="PROSITE" id="PS50835">
    <property type="entry name" value="IG_LIKE"/>
    <property type="match status" value="1"/>
</dbReference>
<keyword evidence="5" id="KW-0472">Membrane</keyword>
<evidence type="ECO:0000256" key="9">
    <source>
        <dbReference type="ARBA" id="ARBA00038203"/>
    </source>
</evidence>
<keyword evidence="2" id="KW-0812">Transmembrane</keyword>
<keyword evidence="3 11" id="KW-0732">Signal</keyword>
<keyword evidence="8" id="KW-0393">Immunoglobulin domain</keyword>
<reference evidence="13" key="1">
    <citation type="journal article" date="2023" name="DNA Res.">
        <title>Chromosome-level genome assembly of Phrynocephalus forsythii using third-generation DNA sequencing and Hi-C analysis.</title>
        <authorList>
            <person name="Qi Y."/>
            <person name="Zhao W."/>
            <person name="Zhao Y."/>
            <person name="Niu C."/>
            <person name="Cao S."/>
            <person name="Zhang Y."/>
        </authorList>
    </citation>
    <scope>NUCLEOTIDE SEQUENCE</scope>
    <source>
        <tissue evidence="13">Muscle</tissue>
    </source>
</reference>
<feature type="signal peptide" evidence="11">
    <location>
        <begin position="1"/>
        <end position="18"/>
    </location>
</feature>
<evidence type="ECO:0000259" key="12">
    <source>
        <dbReference type="PROSITE" id="PS50835"/>
    </source>
</evidence>
<dbReference type="EMBL" id="JAPFRF010000011">
    <property type="protein sequence ID" value="KAJ7316535.1"/>
    <property type="molecule type" value="Genomic_DNA"/>
</dbReference>
<dbReference type="AlphaFoldDB" id="A0A9Q0XJD5"/>
<dbReference type="GO" id="GO:0043277">
    <property type="term" value="P:apoptotic cell clearance"/>
    <property type="evidence" value="ECO:0007669"/>
    <property type="project" value="TreeGrafter"/>
</dbReference>
<comment type="caution">
    <text evidence="13">The sequence shown here is derived from an EMBL/GenBank/DDBJ whole genome shotgun (WGS) entry which is preliminary data.</text>
</comment>
<organism evidence="13 14">
    <name type="scientific">Phrynocephalus forsythii</name>
    <dbReference type="NCBI Taxonomy" id="171643"/>
    <lineage>
        <taxon>Eukaryota</taxon>
        <taxon>Metazoa</taxon>
        <taxon>Chordata</taxon>
        <taxon>Craniata</taxon>
        <taxon>Vertebrata</taxon>
        <taxon>Euteleostomi</taxon>
        <taxon>Lepidosauria</taxon>
        <taxon>Squamata</taxon>
        <taxon>Bifurcata</taxon>
        <taxon>Unidentata</taxon>
        <taxon>Episquamata</taxon>
        <taxon>Toxicofera</taxon>
        <taxon>Iguania</taxon>
        <taxon>Acrodonta</taxon>
        <taxon>Agamidae</taxon>
        <taxon>Agaminae</taxon>
        <taxon>Phrynocephalus</taxon>
    </lineage>
</organism>
<feature type="region of interest" description="Disordered" evidence="10">
    <location>
        <begin position="168"/>
        <end position="198"/>
    </location>
</feature>
<dbReference type="SUPFAM" id="SSF48726">
    <property type="entry name" value="Immunoglobulin"/>
    <property type="match status" value="1"/>
</dbReference>
<evidence type="ECO:0000256" key="1">
    <source>
        <dbReference type="ARBA" id="ARBA00004479"/>
    </source>
</evidence>
<proteinExistence type="inferred from homology"/>
<dbReference type="Gene3D" id="2.60.40.10">
    <property type="entry name" value="Immunoglobulins"/>
    <property type="match status" value="1"/>
</dbReference>
<feature type="chain" id="PRO_5040173403" description="Ig-like domain-containing protein" evidence="11">
    <location>
        <begin position="19"/>
        <end position="266"/>
    </location>
</feature>
<name>A0A9Q0XJD5_9SAUR</name>
<evidence type="ECO:0000313" key="14">
    <source>
        <dbReference type="Proteomes" id="UP001142489"/>
    </source>
</evidence>
<evidence type="ECO:0000256" key="7">
    <source>
        <dbReference type="ARBA" id="ARBA00023180"/>
    </source>
</evidence>
<dbReference type="SMART" id="SM00409">
    <property type="entry name" value="IG"/>
    <property type="match status" value="1"/>
</dbReference>
<evidence type="ECO:0000256" key="6">
    <source>
        <dbReference type="ARBA" id="ARBA00023157"/>
    </source>
</evidence>
<dbReference type="InterPro" id="IPR003599">
    <property type="entry name" value="Ig_sub"/>
</dbReference>
<sequence length="266" mass="28465">MPLVRMFHWVLIHTCVVGTVPQNVVRGVVGRSVVLPCRYSIQQSGGLTDMCWGRGSCPNSKCSEEILRTNGWRVMSRISSRYDLKGSVTNGDVSLTIANLNERDRGLYCCRIEIRGWFNDIKNTLTLQVERATTTVPTTTTTTATTATTQIVTTKITTVPLTSRVTNSTPSVSFLTSTPPSPTISTATTGPTAATSSASTAIGFPTTTLPLVDIQSLPATLQDESTESIVHFFTTEMSSFATVATSTPTALPMSNTTGNLESSAIS</sequence>
<evidence type="ECO:0000256" key="11">
    <source>
        <dbReference type="SAM" id="SignalP"/>
    </source>
</evidence>
<evidence type="ECO:0000313" key="13">
    <source>
        <dbReference type="EMBL" id="KAJ7316535.1"/>
    </source>
</evidence>
<keyword evidence="4" id="KW-1133">Transmembrane helix</keyword>
<dbReference type="InterPro" id="IPR013783">
    <property type="entry name" value="Ig-like_fold"/>
</dbReference>
<comment type="subcellular location">
    <subcellularLocation>
        <location evidence="1">Membrane</location>
        <topology evidence="1">Single-pass type I membrane protein</topology>
    </subcellularLocation>
</comment>
<accession>A0A9Q0XJD5</accession>
<keyword evidence="14" id="KW-1185">Reference proteome</keyword>
<dbReference type="PANTHER" id="PTHR46608">
    <property type="entry name" value="T-CELL IMMUNOGLOBULIN AND MUCIN DOMAIN-CONTAINING PROTEIN 4"/>
    <property type="match status" value="1"/>
</dbReference>
<dbReference type="Pfam" id="PF07686">
    <property type="entry name" value="V-set"/>
    <property type="match status" value="1"/>
</dbReference>
<dbReference type="GO" id="GO:0001786">
    <property type="term" value="F:phosphatidylserine binding"/>
    <property type="evidence" value="ECO:0007669"/>
    <property type="project" value="TreeGrafter"/>
</dbReference>
<evidence type="ECO:0000256" key="3">
    <source>
        <dbReference type="ARBA" id="ARBA00022729"/>
    </source>
</evidence>
<dbReference type="PANTHER" id="PTHR46608:SF3">
    <property type="entry name" value="T-CELL IMMUNOGLOBULIN AND MUCIN DOMAIN-CONTAINING PROTEIN 4"/>
    <property type="match status" value="1"/>
</dbReference>
<dbReference type="Proteomes" id="UP001142489">
    <property type="component" value="Unassembled WGS sequence"/>
</dbReference>
<feature type="non-terminal residue" evidence="13">
    <location>
        <position position="1"/>
    </location>
</feature>
<dbReference type="InterPro" id="IPR007110">
    <property type="entry name" value="Ig-like_dom"/>
</dbReference>
<evidence type="ECO:0000256" key="10">
    <source>
        <dbReference type="SAM" id="MobiDB-lite"/>
    </source>
</evidence>
<dbReference type="GO" id="GO:0016020">
    <property type="term" value="C:membrane"/>
    <property type="evidence" value="ECO:0007669"/>
    <property type="project" value="UniProtKB-SubCell"/>
</dbReference>
<protein>
    <recommendedName>
        <fullName evidence="12">Ig-like domain-containing protein</fullName>
    </recommendedName>
</protein>
<gene>
    <name evidence="13" type="ORF">JRQ81_002697</name>
</gene>
<dbReference type="FunFam" id="2.60.40.10:FF:000774">
    <property type="entry name" value="Hepatitis A virus cellular receptor 1"/>
    <property type="match status" value="1"/>
</dbReference>